<gene>
    <name evidence="1" type="ORF">ALO81_00362</name>
    <name evidence="2" type="ORF">ALQ64_02361</name>
</gene>
<dbReference type="PATRIC" id="fig|86840.3.peg.601"/>
<evidence type="ECO:0000313" key="1">
    <source>
        <dbReference type="EMBL" id="KPW78535.1"/>
    </source>
</evidence>
<dbReference type="EMBL" id="LJPX01000150">
    <property type="protein sequence ID" value="KPW78535.1"/>
    <property type="molecule type" value="Genomic_DNA"/>
</dbReference>
<name>A0A0P9LL44_PSECA</name>
<reference evidence="1 3" key="1">
    <citation type="submission" date="2015-09" db="EMBL/GenBank/DDBJ databases">
        <title>Genome announcement of multiple Pseudomonas syringae strains.</title>
        <authorList>
            <person name="Thakur S."/>
            <person name="Wang P.W."/>
            <person name="Gong Y."/>
            <person name="Weir B.S."/>
            <person name="Guttman D.S."/>
        </authorList>
    </citation>
    <scope>NUCLEOTIDE SEQUENCE [LARGE SCALE GENOMIC DNA]</scope>
    <source>
        <strain evidence="1 3">ICMP2823</strain>
    </source>
</reference>
<comment type="caution">
    <text evidence="1">The sequence shown here is derived from an EMBL/GenBank/DDBJ whole genome shotgun (WGS) entry which is preliminary data.</text>
</comment>
<dbReference type="AlphaFoldDB" id="A0A0P9LL44"/>
<dbReference type="Proteomes" id="UP000281372">
    <property type="component" value="Unassembled WGS sequence"/>
</dbReference>
<evidence type="ECO:0000313" key="3">
    <source>
        <dbReference type="Proteomes" id="UP000050564"/>
    </source>
</evidence>
<proteinExistence type="predicted"/>
<sequence>MISHTKEKWLVDRQDYCICVERDGEPLEIATIGAMDHNGIKHVIGDESWANAYLMRTAPELLKALEAMLAKAYKQNWNDQYPELLEQAEKVIALAKAGSAPGDGGESEDMEL</sequence>
<organism evidence="1 3">
    <name type="scientific">Pseudomonas cannabina</name>
    <dbReference type="NCBI Taxonomy" id="86840"/>
    <lineage>
        <taxon>Bacteria</taxon>
        <taxon>Pseudomonadati</taxon>
        <taxon>Pseudomonadota</taxon>
        <taxon>Gammaproteobacteria</taxon>
        <taxon>Pseudomonadales</taxon>
        <taxon>Pseudomonadaceae</taxon>
        <taxon>Pseudomonas</taxon>
    </lineage>
</organism>
<accession>A0A0P9LL44</accession>
<protein>
    <submittedName>
        <fullName evidence="1">Uncharacterized protein</fullName>
    </submittedName>
</protein>
<reference evidence="2 4" key="2">
    <citation type="submission" date="2018-08" db="EMBL/GenBank/DDBJ databases">
        <title>Recombination of ecologically and evolutionarily significant loci maintains genetic cohesion in the Pseudomonas syringae species complex.</title>
        <authorList>
            <person name="Dillon M."/>
            <person name="Thakur S."/>
            <person name="Almeida R.N.D."/>
            <person name="Weir B.S."/>
            <person name="Guttman D.S."/>
        </authorList>
    </citation>
    <scope>NUCLEOTIDE SEQUENCE [LARGE SCALE GENOMIC DNA]</scope>
    <source>
        <strain evidence="2 4">ICMP 2821</strain>
    </source>
</reference>
<dbReference type="EMBL" id="RBOW01000858">
    <property type="protein sequence ID" value="RMN20793.1"/>
    <property type="molecule type" value="Genomic_DNA"/>
</dbReference>
<evidence type="ECO:0000313" key="2">
    <source>
        <dbReference type="EMBL" id="RMN20793.1"/>
    </source>
</evidence>
<dbReference type="RefSeq" id="WP_054999259.1">
    <property type="nucleotide sequence ID" value="NZ_FNKU01000001.1"/>
</dbReference>
<evidence type="ECO:0000313" key="4">
    <source>
        <dbReference type="Proteomes" id="UP000281372"/>
    </source>
</evidence>
<dbReference type="Proteomes" id="UP000050564">
    <property type="component" value="Unassembled WGS sequence"/>
</dbReference>